<reference evidence="5 6" key="1">
    <citation type="submission" date="2020-04" db="EMBL/GenBank/DDBJ databases">
        <title>Genome sequencing of novel species.</title>
        <authorList>
            <person name="Heo J."/>
            <person name="Kim S.-J."/>
            <person name="Kim J.-S."/>
            <person name="Hong S.-B."/>
            <person name="Kwon S.-W."/>
        </authorList>
    </citation>
    <scope>NUCLEOTIDE SEQUENCE [LARGE SCALE GENOMIC DNA]</scope>
    <source>
        <strain evidence="5 6">CJU-R4</strain>
    </source>
</reference>
<feature type="domain" description="Thioredoxin" evidence="4">
    <location>
        <begin position="2"/>
        <end position="156"/>
    </location>
</feature>
<dbReference type="InterPro" id="IPR000866">
    <property type="entry name" value="AhpC/TSA"/>
</dbReference>
<dbReference type="PROSITE" id="PS51352">
    <property type="entry name" value="THIOREDOXIN_2"/>
    <property type="match status" value="1"/>
</dbReference>
<dbReference type="InterPro" id="IPR013766">
    <property type="entry name" value="Thioredoxin_domain"/>
</dbReference>
<gene>
    <name evidence="5" type="ORF">HH216_21260</name>
</gene>
<dbReference type="SUPFAM" id="SSF52833">
    <property type="entry name" value="Thioredoxin-like"/>
    <property type="match status" value="1"/>
</dbReference>
<evidence type="ECO:0000256" key="1">
    <source>
        <dbReference type="ARBA" id="ARBA00023002"/>
    </source>
</evidence>
<dbReference type="RefSeq" id="WP_169552676.1">
    <property type="nucleotide sequence ID" value="NZ_CP051677.1"/>
</dbReference>
<evidence type="ECO:0000259" key="4">
    <source>
        <dbReference type="PROSITE" id="PS51352"/>
    </source>
</evidence>
<dbReference type="GO" id="GO:0016491">
    <property type="term" value="F:oxidoreductase activity"/>
    <property type="evidence" value="ECO:0007669"/>
    <property type="project" value="UniProtKB-KW"/>
</dbReference>
<dbReference type="PIRSF" id="PIRSF000239">
    <property type="entry name" value="AHPC"/>
    <property type="match status" value="1"/>
</dbReference>
<dbReference type="EMBL" id="CP051677">
    <property type="protein sequence ID" value="QJD80663.1"/>
    <property type="molecule type" value="Genomic_DNA"/>
</dbReference>
<dbReference type="AlphaFoldDB" id="A0A7L5DTP0"/>
<evidence type="ECO:0000256" key="2">
    <source>
        <dbReference type="ARBA" id="ARBA00023284"/>
    </source>
</evidence>
<name>A0A7L5DTP0_9BACT</name>
<dbReference type="InterPro" id="IPR036249">
    <property type="entry name" value="Thioredoxin-like_sf"/>
</dbReference>
<dbReference type="KEGG" id="srho:HH216_21260"/>
<evidence type="ECO:0000256" key="3">
    <source>
        <dbReference type="PIRSR" id="PIRSR000239-1"/>
    </source>
</evidence>
<dbReference type="InterPro" id="IPR050455">
    <property type="entry name" value="Tpx_Peroxidase_subfamily"/>
</dbReference>
<dbReference type="Gene3D" id="3.40.30.10">
    <property type="entry name" value="Glutaredoxin"/>
    <property type="match status" value="1"/>
</dbReference>
<proteinExistence type="predicted"/>
<dbReference type="InterPro" id="IPR024706">
    <property type="entry name" value="Peroxiredoxin_AhpC-typ"/>
</dbReference>
<dbReference type="Pfam" id="PF00578">
    <property type="entry name" value="AhpC-TSA"/>
    <property type="match status" value="1"/>
</dbReference>
<dbReference type="GO" id="GO:0016209">
    <property type="term" value="F:antioxidant activity"/>
    <property type="evidence" value="ECO:0007669"/>
    <property type="project" value="InterPro"/>
</dbReference>
<organism evidence="5 6">
    <name type="scientific">Spirosoma rhododendri</name>
    <dbReference type="NCBI Taxonomy" id="2728024"/>
    <lineage>
        <taxon>Bacteria</taxon>
        <taxon>Pseudomonadati</taxon>
        <taxon>Bacteroidota</taxon>
        <taxon>Cytophagia</taxon>
        <taxon>Cytophagales</taxon>
        <taxon>Cytophagaceae</taxon>
        <taxon>Spirosoma</taxon>
    </lineage>
</organism>
<accession>A0A7L5DTP0</accession>
<dbReference type="PANTHER" id="PTHR43110:SF1">
    <property type="entry name" value="THIOL PEROXIDASE"/>
    <property type="match status" value="1"/>
</dbReference>
<evidence type="ECO:0000313" key="6">
    <source>
        <dbReference type="Proteomes" id="UP000501128"/>
    </source>
</evidence>
<protein>
    <submittedName>
        <fullName evidence="5">Peroxiredoxin</fullName>
    </submittedName>
</protein>
<evidence type="ECO:0000313" key="5">
    <source>
        <dbReference type="EMBL" id="QJD80663.1"/>
    </source>
</evidence>
<keyword evidence="6" id="KW-1185">Reference proteome</keyword>
<keyword evidence="2" id="KW-0676">Redox-active center</keyword>
<sequence>MLTPGQHAPSFSLYNTEKKQVSLSDFSGKNLIMLFFPMAFTSTCTAELCQMRDDIATYAGMNADVVGISVDSPWTLAKFREEQHLPFDLLSDFNKEVSRAYETIYETYQLDLKGVSKRSAFVIDGDGIVRYAEVLESVKDVPSFANIQQVLSTLSNG</sequence>
<dbReference type="PANTHER" id="PTHR43110">
    <property type="entry name" value="THIOL PEROXIDASE"/>
    <property type="match status" value="1"/>
</dbReference>
<keyword evidence="1" id="KW-0560">Oxidoreductase</keyword>
<feature type="active site" description="Cysteine sulfenic acid (-SOH) intermediate; for peroxidase activity" evidence="3">
    <location>
        <position position="44"/>
    </location>
</feature>
<dbReference type="Proteomes" id="UP000501128">
    <property type="component" value="Chromosome"/>
</dbReference>